<keyword evidence="10" id="KW-0406">Ion transport</keyword>
<evidence type="ECO:0000256" key="12">
    <source>
        <dbReference type="ARBA" id="ARBA00023310"/>
    </source>
</evidence>
<feature type="transmembrane region" description="Helical" evidence="14">
    <location>
        <begin position="185"/>
        <end position="210"/>
    </location>
</feature>
<keyword evidence="8" id="KW-0375">Hydrogen ion transport</keyword>
<evidence type="ECO:0000256" key="5">
    <source>
        <dbReference type="ARBA" id="ARBA00022448"/>
    </source>
</evidence>
<evidence type="ECO:0000256" key="2">
    <source>
        <dbReference type="ARBA" id="ARBA00004141"/>
    </source>
</evidence>
<dbReference type="EMBL" id="MG253267">
    <property type="protein sequence ID" value="AWN56223.1"/>
    <property type="molecule type" value="Genomic_DNA"/>
</dbReference>
<evidence type="ECO:0000256" key="9">
    <source>
        <dbReference type="ARBA" id="ARBA00022989"/>
    </source>
</evidence>
<protein>
    <recommendedName>
        <fullName evidence="13">ATP synthase subunit a</fullName>
    </recommendedName>
</protein>
<evidence type="ECO:0000256" key="10">
    <source>
        <dbReference type="ARBA" id="ARBA00023065"/>
    </source>
</evidence>
<keyword evidence="6" id="KW-0138">CF(0)</keyword>
<dbReference type="GO" id="GO:0045259">
    <property type="term" value="C:proton-transporting ATP synthase complex"/>
    <property type="evidence" value="ECO:0007669"/>
    <property type="project" value="UniProtKB-KW"/>
</dbReference>
<dbReference type="PANTHER" id="PTHR11410">
    <property type="entry name" value="ATP SYNTHASE SUBUNIT A"/>
    <property type="match status" value="1"/>
</dbReference>
<dbReference type="InterPro" id="IPR023011">
    <property type="entry name" value="ATP_synth_F0_asu_AS"/>
</dbReference>
<feature type="transmembrane region" description="Helical" evidence="14">
    <location>
        <begin position="59"/>
        <end position="84"/>
    </location>
</feature>
<comment type="similarity">
    <text evidence="3">Belongs to the ATPase A chain family.</text>
</comment>
<dbReference type="PRINTS" id="PR00123">
    <property type="entry name" value="ATPASEA"/>
</dbReference>
<evidence type="ECO:0000256" key="4">
    <source>
        <dbReference type="ARBA" id="ARBA00011648"/>
    </source>
</evidence>
<organism evidence="15">
    <name type="scientific">Dorymyrmex brunneus</name>
    <dbReference type="NCBI Taxonomy" id="609524"/>
    <lineage>
        <taxon>Eukaryota</taxon>
        <taxon>Metazoa</taxon>
        <taxon>Ecdysozoa</taxon>
        <taxon>Arthropoda</taxon>
        <taxon>Hexapoda</taxon>
        <taxon>Insecta</taxon>
        <taxon>Pterygota</taxon>
        <taxon>Neoptera</taxon>
        <taxon>Endopterygota</taxon>
        <taxon>Hymenoptera</taxon>
        <taxon>Apocrita</taxon>
        <taxon>Aculeata</taxon>
        <taxon>Formicoidea</taxon>
        <taxon>Formicidae</taxon>
        <taxon>Dolichoderinae</taxon>
        <taxon>Dorymyrmex</taxon>
    </lineage>
</organism>
<feature type="transmembrane region" description="Helical" evidence="14">
    <location>
        <begin position="20"/>
        <end position="38"/>
    </location>
</feature>
<name>A0A343YVD9_9HYME</name>
<keyword evidence="5" id="KW-0813">Transport</keyword>
<evidence type="ECO:0000256" key="7">
    <source>
        <dbReference type="ARBA" id="ARBA00022692"/>
    </source>
</evidence>
<dbReference type="CDD" id="cd00310">
    <property type="entry name" value="ATP-synt_Fo_a_6"/>
    <property type="match status" value="1"/>
</dbReference>
<dbReference type="Pfam" id="PF00119">
    <property type="entry name" value="ATP-synt_A"/>
    <property type="match status" value="1"/>
</dbReference>
<dbReference type="SUPFAM" id="SSF81336">
    <property type="entry name" value="F1F0 ATP synthase subunit A"/>
    <property type="match status" value="1"/>
</dbReference>
<evidence type="ECO:0000256" key="11">
    <source>
        <dbReference type="ARBA" id="ARBA00023136"/>
    </source>
</evidence>
<keyword evidence="15" id="KW-0496">Mitochondrion</keyword>
<evidence type="ECO:0000256" key="6">
    <source>
        <dbReference type="ARBA" id="ARBA00022547"/>
    </source>
</evidence>
<geneLocation type="mitochondrion" evidence="15"/>
<keyword evidence="11 14" id="KW-0472">Membrane</keyword>
<keyword evidence="9 14" id="KW-1133">Transmembrane helix</keyword>
<feature type="transmembrane region" description="Helical" evidence="14">
    <location>
        <begin position="132"/>
        <end position="150"/>
    </location>
</feature>
<evidence type="ECO:0000256" key="14">
    <source>
        <dbReference type="SAM" id="Phobius"/>
    </source>
</evidence>
<dbReference type="GO" id="GO:0046933">
    <property type="term" value="F:proton-transporting ATP synthase activity, rotational mechanism"/>
    <property type="evidence" value="ECO:0007669"/>
    <property type="project" value="TreeGrafter"/>
</dbReference>
<keyword evidence="12" id="KW-0066">ATP synthesis</keyword>
<evidence type="ECO:0000256" key="1">
    <source>
        <dbReference type="ARBA" id="ARBA00002070"/>
    </source>
</evidence>
<dbReference type="InterPro" id="IPR035908">
    <property type="entry name" value="F0_ATP_A_sf"/>
</dbReference>
<dbReference type="Gene3D" id="1.20.120.220">
    <property type="entry name" value="ATP synthase, F0 complex, subunit A"/>
    <property type="match status" value="1"/>
</dbReference>
<evidence type="ECO:0000256" key="3">
    <source>
        <dbReference type="ARBA" id="ARBA00006810"/>
    </source>
</evidence>
<dbReference type="AlphaFoldDB" id="A0A343YVD9"/>
<evidence type="ECO:0000256" key="13">
    <source>
        <dbReference type="RuleBase" id="RU004450"/>
    </source>
</evidence>
<evidence type="ECO:0000313" key="15">
    <source>
        <dbReference type="EMBL" id="AWN56223.1"/>
    </source>
</evidence>
<dbReference type="PANTHER" id="PTHR11410:SF0">
    <property type="entry name" value="ATP SYNTHASE SUBUNIT A"/>
    <property type="match status" value="1"/>
</dbReference>
<comment type="function">
    <text evidence="1">Mitochondrial membrane ATP synthase (F(1)F(0) ATP synthase or Complex V) produces ATP from ADP in the presence of a proton gradient across the membrane which is generated by electron transport complexes of the respiratory chain. F-type ATPases consist of two structural domains, F(1) - containing the extramembraneous catalytic core and F(0) - containing the membrane proton channel, linked together by a central stalk and a peripheral stalk. During catalysis, ATP synthesis in the catalytic domain of F(1) is coupled via a rotary mechanism of the central stalk subunits to proton translocation. Key component of the proton channel; it may play a direct role in the translocation of protons across the membrane.</text>
</comment>
<dbReference type="GO" id="GO:0005743">
    <property type="term" value="C:mitochondrial inner membrane"/>
    <property type="evidence" value="ECO:0007669"/>
    <property type="project" value="UniProtKB-SubCell"/>
</dbReference>
<evidence type="ECO:0000256" key="8">
    <source>
        <dbReference type="ARBA" id="ARBA00022781"/>
    </source>
</evidence>
<feature type="transmembrane region" description="Helical" evidence="14">
    <location>
        <begin position="96"/>
        <end position="120"/>
    </location>
</feature>
<dbReference type="InterPro" id="IPR000568">
    <property type="entry name" value="ATP_synth_F0_asu"/>
</dbReference>
<accession>A0A343YVD9</accession>
<proteinExistence type="inferred from homology"/>
<dbReference type="PROSITE" id="PS00449">
    <property type="entry name" value="ATPASE_A"/>
    <property type="match status" value="1"/>
</dbReference>
<dbReference type="NCBIfam" id="TIGR01131">
    <property type="entry name" value="ATP_synt_6_or_A"/>
    <property type="match status" value="1"/>
</dbReference>
<comment type="subunit">
    <text evidence="4">F-type ATPases have 2 components, CF(1) - the catalytic core - and CF(0) - the membrane proton channel. CF(1) has five subunits: alpha(3), beta(3), gamma(1), delta(1), epsilon(1). CF(0) has three main subunits: a, b and c.</text>
</comment>
<comment type="subcellular location">
    <subcellularLocation>
        <location evidence="2">Membrane</location>
        <topology evidence="2">Multi-pass membrane protein</topology>
    </subcellularLocation>
    <subcellularLocation>
        <location evidence="13">Mitochondrion inner membrane</location>
        <topology evidence="13">Multi-pass membrane protein</topology>
    </subcellularLocation>
</comment>
<reference evidence="15" key="1">
    <citation type="submission" date="2017-10" db="EMBL/GenBank/DDBJ databases">
        <title>Mitogenomes of tropical arthropods.</title>
        <authorList>
            <person name="Pires Paula D."/>
            <person name="Coiti Togawa R."/>
        </authorList>
    </citation>
    <scope>NUCLEOTIDE SEQUENCE</scope>
</reference>
<sequence>MMMNLFNIFDPSTSMNYSLNWMSMILMIILFPFQYWLIPSRYVMFWNLIIKFIYKEFKILISYSYSNIIILMALFLMILFNNFMGLFPYIFTASSHMSFCLSLSLSIWLSMMIYSLFNFFNDLMSHLTPHGTPFILMPFMVIIESISLLIRPLTLAIRLTANMIAGHLLLCLLGSTGNSINSSLIMILMIITQLLLYILEISVSIIQAYVFSILTTLYSSEI</sequence>
<dbReference type="InterPro" id="IPR045083">
    <property type="entry name" value="ATP_synth_F0_asu_bact/mt"/>
</dbReference>
<keyword evidence="7 14" id="KW-0812">Transmembrane</keyword>